<evidence type="ECO:0000313" key="8">
    <source>
        <dbReference type="EMBL" id="KIS22550.1"/>
    </source>
</evidence>
<evidence type="ECO:0000256" key="3">
    <source>
        <dbReference type="ARBA" id="ARBA00022475"/>
    </source>
</evidence>
<feature type="transmembrane region" description="Helical" evidence="7">
    <location>
        <begin position="78"/>
        <end position="100"/>
    </location>
</feature>
<evidence type="ECO:0000256" key="5">
    <source>
        <dbReference type="ARBA" id="ARBA00022989"/>
    </source>
</evidence>
<feature type="transmembrane region" description="Helical" evidence="7">
    <location>
        <begin position="107"/>
        <end position="128"/>
    </location>
</feature>
<feature type="transmembrane region" description="Helical" evidence="7">
    <location>
        <begin position="7"/>
        <end position="29"/>
    </location>
</feature>
<keyword evidence="3" id="KW-1003">Cell membrane</keyword>
<accession>A0A0D1BQL4</accession>
<keyword evidence="6 7" id="KW-0472">Membrane</keyword>
<keyword evidence="5 7" id="KW-1133">Transmembrane helix</keyword>
<evidence type="ECO:0000256" key="1">
    <source>
        <dbReference type="ARBA" id="ARBA00004651"/>
    </source>
</evidence>
<evidence type="ECO:0000256" key="2">
    <source>
        <dbReference type="ARBA" id="ARBA00005262"/>
    </source>
</evidence>
<dbReference type="PATRIC" id="fig|1379739.3.peg.856"/>
<dbReference type="Pfam" id="PF02417">
    <property type="entry name" value="Chromate_transp"/>
    <property type="match status" value="1"/>
</dbReference>
<dbReference type="Proteomes" id="UP000032250">
    <property type="component" value="Unassembled WGS sequence"/>
</dbReference>
<comment type="subcellular location">
    <subcellularLocation>
        <location evidence="1">Cell membrane</location>
        <topology evidence="1">Multi-pass membrane protein</topology>
    </subcellularLocation>
</comment>
<dbReference type="InterPro" id="IPR052518">
    <property type="entry name" value="CHR_Transporter"/>
</dbReference>
<proteinExistence type="inferred from homology"/>
<comment type="similarity">
    <text evidence="2">Belongs to the chromate ion transporter (CHR) (TC 2.A.51) family.</text>
</comment>
<dbReference type="GO" id="GO:0015109">
    <property type="term" value="F:chromate transmembrane transporter activity"/>
    <property type="evidence" value="ECO:0007669"/>
    <property type="project" value="InterPro"/>
</dbReference>
<gene>
    <name evidence="8" type="ORF">N495_02740</name>
</gene>
<evidence type="ECO:0000313" key="9">
    <source>
        <dbReference type="Proteomes" id="UP000032250"/>
    </source>
</evidence>
<dbReference type="InterPro" id="IPR003370">
    <property type="entry name" value="Chromate_transpt"/>
</dbReference>
<keyword evidence="4 7" id="KW-0812">Transmembrane</keyword>
<evidence type="ECO:0000256" key="6">
    <source>
        <dbReference type="ARBA" id="ARBA00023136"/>
    </source>
</evidence>
<reference evidence="8 9" key="1">
    <citation type="submission" date="2014-06" db="EMBL/GenBank/DDBJ databases">
        <title>Genome characterization of distinct group I Clostridium botulinum lineages.</title>
        <authorList>
            <person name="Giordani F."/>
            <person name="Anselmo A."/>
            <person name="Fillo S."/>
            <person name="Palozzi A.M."/>
            <person name="Fortunato A."/>
            <person name="Gentile B."/>
            <person name="Ciammaruconi A."/>
            <person name="Anniballi F."/>
            <person name="De Medici D."/>
            <person name="Lista F."/>
        </authorList>
    </citation>
    <scope>NUCLEOTIDE SEQUENCE [LARGE SCALE GENOMIC DNA]</scope>
    <source>
        <strain evidence="8 9">B2 450</strain>
    </source>
</reference>
<evidence type="ECO:0000256" key="7">
    <source>
        <dbReference type="SAM" id="Phobius"/>
    </source>
</evidence>
<name>A0A0D1BQL4_CLOBO</name>
<dbReference type="HOGENOM" id="CLU_018106_1_2_9"/>
<dbReference type="PANTHER" id="PTHR43663">
    <property type="entry name" value="CHROMATE TRANSPORT PROTEIN-RELATED"/>
    <property type="match status" value="1"/>
</dbReference>
<dbReference type="AlphaFoldDB" id="A0A0D1BQL4"/>
<comment type="caution">
    <text evidence="8">The sequence shown here is derived from an EMBL/GenBank/DDBJ whole genome shotgun (WGS) entry which is preliminary data.</text>
</comment>
<dbReference type="RefSeq" id="WP_003488471.1">
    <property type="nucleotide sequence ID" value="NZ_JXSU01000007.1"/>
</dbReference>
<feature type="transmembrane region" description="Helical" evidence="7">
    <location>
        <begin position="134"/>
        <end position="152"/>
    </location>
</feature>
<evidence type="ECO:0000256" key="4">
    <source>
        <dbReference type="ARBA" id="ARBA00022692"/>
    </source>
</evidence>
<dbReference type="OrthoDB" id="9788907at2"/>
<feature type="transmembrane region" description="Helical" evidence="7">
    <location>
        <begin position="159"/>
        <end position="176"/>
    </location>
</feature>
<dbReference type="EMBL" id="JXSU01000007">
    <property type="protein sequence ID" value="KIS22550.1"/>
    <property type="molecule type" value="Genomic_DNA"/>
</dbReference>
<dbReference type="PANTHER" id="PTHR43663:SF1">
    <property type="entry name" value="CHROMATE TRANSPORTER"/>
    <property type="match status" value="1"/>
</dbReference>
<sequence length="178" mass="19726">MKILLELFFSFFKIGMFSFGGGYAMLPLIEREIVHNKHWINYKSFIDIIGISQMTPGPIAINSATFVGYNVAGFKGSLMATLGVITFSFILVTLATHFIIKFKESNVLKSALMGMRPALIGLIIYAFLNLASQSYIDLKSIIIGIITFILLLSKKIHPIIIIVISGLLGIIFYGFIPL</sequence>
<dbReference type="GO" id="GO:0005886">
    <property type="term" value="C:plasma membrane"/>
    <property type="evidence" value="ECO:0007669"/>
    <property type="project" value="UniProtKB-SubCell"/>
</dbReference>
<organism evidence="8 9">
    <name type="scientific">Clostridium botulinum B2 450</name>
    <dbReference type="NCBI Taxonomy" id="1379739"/>
    <lineage>
        <taxon>Bacteria</taxon>
        <taxon>Bacillati</taxon>
        <taxon>Bacillota</taxon>
        <taxon>Clostridia</taxon>
        <taxon>Eubacteriales</taxon>
        <taxon>Clostridiaceae</taxon>
        <taxon>Clostridium</taxon>
    </lineage>
</organism>
<protein>
    <submittedName>
        <fullName evidence="8">Chromate transporter</fullName>
    </submittedName>
</protein>